<dbReference type="KEGG" id="dmm:dnm_050150"/>
<sequence length="41" mass="4393">MFSPETMSSRKAVHLAENPDASRPGALSCVIPSDQTFTGKK</sequence>
<gene>
    <name evidence="2" type="ORF">dnm_050150</name>
</gene>
<name>A0A975BNI5_9BACT</name>
<proteinExistence type="predicted"/>
<feature type="region of interest" description="Disordered" evidence="1">
    <location>
        <begin position="1"/>
        <end position="41"/>
    </location>
</feature>
<accession>A0A975BNI5</accession>
<evidence type="ECO:0000313" key="3">
    <source>
        <dbReference type="Proteomes" id="UP000663722"/>
    </source>
</evidence>
<dbReference type="Proteomes" id="UP000663722">
    <property type="component" value="Chromosome"/>
</dbReference>
<keyword evidence="3" id="KW-1185">Reference proteome</keyword>
<organism evidence="2 3">
    <name type="scientific">Desulfonema magnum</name>
    <dbReference type="NCBI Taxonomy" id="45655"/>
    <lineage>
        <taxon>Bacteria</taxon>
        <taxon>Pseudomonadati</taxon>
        <taxon>Thermodesulfobacteriota</taxon>
        <taxon>Desulfobacteria</taxon>
        <taxon>Desulfobacterales</taxon>
        <taxon>Desulfococcaceae</taxon>
        <taxon>Desulfonema</taxon>
    </lineage>
</organism>
<dbReference type="AlphaFoldDB" id="A0A975BNI5"/>
<protein>
    <submittedName>
        <fullName evidence="2">Uncharacterized protein</fullName>
    </submittedName>
</protein>
<evidence type="ECO:0000256" key="1">
    <source>
        <dbReference type="SAM" id="MobiDB-lite"/>
    </source>
</evidence>
<dbReference type="EMBL" id="CP061800">
    <property type="protein sequence ID" value="QTA88969.1"/>
    <property type="molecule type" value="Genomic_DNA"/>
</dbReference>
<evidence type="ECO:0000313" key="2">
    <source>
        <dbReference type="EMBL" id="QTA88969.1"/>
    </source>
</evidence>
<reference evidence="2" key="1">
    <citation type="journal article" date="2021" name="Microb. Physiol.">
        <title>Proteogenomic Insights into the Physiology of Marine, Sulfate-Reducing, Filamentous Desulfonema limicola and Desulfonema magnum.</title>
        <authorList>
            <person name="Schnaars V."/>
            <person name="Wohlbrand L."/>
            <person name="Scheve S."/>
            <person name="Hinrichs C."/>
            <person name="Reinhardt R."/>
            <person name="Rabus R."/>
        </authorList>
    </citation>
    <scope>NUCLEOTIDE SEQUENCE</scope>
    <source>
        <strain evidence="2">4be13</strain>
    </source>
</reference>